<evidence type="ECO:0008006" key="4">
    <source>
        <dbReference type="Google" id="ProtNLM"/>
    </source>
</evidence>
<gene>
    <name evidence="2" type="ORF">PS723_01369</name>
</gene>
<dbReference type="Proteomes" id="UP000379480">
    <property type="component" value="Unassembled WGS sequence"/>
</dbReference>
<feature type="region of interest" description="Disordered" evidence="1">
    <location>
        <begin position="857"/>
        <end position="876"/>
    </location>
</feature>
<evidence type="ECO:0000256" key="1">
    <source>
        <dbReference type="SAM" id="MobiDB-lite"/>
    </source>
</evidence>
<dbReference type="InterPro" id="IPR050708">
    <property type="entry name" value="T6SS_VgrG/RHS"/>
</dbReference>
<reference evidence="2 3" key="1">
    <citation type="submission" date="2019-09" db="EMBL/GenBank/DDBJ databases">
        <authorList>
            <person name="Chandra G."/>
            <person name="Truman W A."/>
        </authorList>
    </citation>
    <scope>NUCLEOTIDE SEQUENCE [LARGE SCALE GENOMIC DNA]</scope>
    <source>
        <strain evidence="2">PS723</strain>
    </source>
</reference>
<dbReference type="InterPro" id="IPR022385">
    <property type="entry name" value="Rhs_assc_core"/>
</dbReference>
<proteinExistence type="predicted"/>
<evidence type="ECO:0000313" key="3">
    <source>
        <dbReference type="Proteomes" id="UP000379480"/>
    </source>
</evidence>
<dbReference type="NCBIfam" id="TIGR03696">
    <property type="entry name" value="Rhs_assc_core"/>
    <property type="match status" value="1"/>
</dbReference>
<feature type="compositionally biased region" description="Basic and acidic residues" evidence="1">
    <location>
        <begin position="863"/>
        <end position="876"/>
    </location>
</feature>
<protein>
    <recommendedName>
        <fullName evidence="4">Toxin</fullName>
    </recommendedName>
</protein>
<sequence length="908" mass="103243">MDCATPIMTVMDPRGLHGRSVAYWRLQPDQVPQTRVTRHAFDPAGREIASWDPRLWAGIVAGKTLKPNVTTVRTLSGTALSTNSVDAGWHATLLGQAGEALSAWDSRGSQRHTEYDPLQRPVVISEWMADESPRVVERFTYGDASVGFSSHNQCGRVVRHDDPAGTRRLVDYALNGLPLAEERQFLNNLDRPDWPLDDQLRDELLEDGKGFVTAQVYTAAGEMQSQTDAMGNFRLFAYMLSGELKEARLQLARKGVQPCLLVSAIHYNAFGQVESESAGNGVKTTANYADDDGRLIRLRAEIPGGKVLQDLSYSYDPVGNILSIEDRSQLIRYSRNQRIEPINRYRYDSLYQVVEARGREVVRPSYGLALSLLQPTPLDPNQLRQYTQAFAYDRAGNLLTRQHSGAPTFSMATSQTSNRSMAQHEDGTLPDENEIANGFDVSGNQRELQRGQTMSWDVRNQLSQVTLVKRDDGPDDQERYIYDRPGHRLRKVRLTQTGSRTLRAEVRYLPGLEIHRDAVSGEKHHVISVDAGRNRVRVLHWETQPPEGLGNDQPRYSLSDHLGSSTLELDKNAGLLSQEGYYPFGGTAWWAGSSATVARYKTIRYSGKERDATGLYYYGYRYYAPWLQRWMNPDPAGADYGLNVYAMVENRPTTLVDGDGRAPRSFRVSDLQKRFEQQDEISPHFQRFIRDNFKSDSSDNLHEITSTYIEQVGGENYESWFENEFHEEVWIFKENYKTKPPQRGSQKPKEPESFYASDVARYQYEQVAHRLDFFGVLPSVIKRENVMNYAALANTWNLASDAQRRMTTFFTQTPNGKSTLRIMEDFGLEAIDVERVKNESGTFDFLVHVQPRQNASLAQQGEGMEKRAPSRELDHLPDDSRFFGAEPLKGSFRRGSIDIERGRYYWHL</sequence>
<name>A0A5E7B0C4_PSEFL</name>
<dbReference type="OrthoDB" id="7056038at2"/>
<dbReference type="EMBL" id="CABVHY010000005">
    <property type="protein sequence ID" value="VVN84619.1"/>
    <property type="molecule type" value="Genomic_DNA"/>
</dbReference>
<accession>A0A5E7B0C4</accession>
<dbReference type="PANTHER" id="PTHR32305:SF15">
    <property type="entry name" value="PROTEIN RHSA-RELATED"/>
    <property type="match status" value="1"/>
</dbReference>
<organism evidence="2 3">
    <name type="scientific">Pseudomonas fluorescens</name>
    <dbReference type="NCBI Taxonomy" id="294"/>
    <lineage>
        <taxon>Bacteria</taxon>
        <taxon>Pseudomonadati</taxon>
        <taxon>Pseudomonadota</taxon>
        <taxon>Gammaproteobacteria</taxon>
        <taxon>Pseudomonadales</taxon>
        <taxon>Pseudomonadaceae</taxon>
        <taxon>Pseudomonas</taxon>
    </lineage>
</organism>
<dbReference type="Gene3D" id="2.180.10.10">
    <property type="entry name" value="RHS repeat-associated core"/>
    <property type="match status" value="1"/>
</dbReference>
<evidence type="ECO:0000313" key="2">
    <source>
        <dbReference type="EMBL" id="VVN84619.1"/>
    </source>
</evidence>
<dbReference type="AlphaFoldDB" id="A0A5E7B0C4"/>
<dbReference type="PANTHER" id="PTHR32305">
    <property type="match status" value="1"/>
</dbReference>